<evidence type="ECO:0000313" key="1">
    <source>
        <dbReference type="EMBL" id="CAI3960695.1"/>
    </source>
</evidence>
<evidence type="ECO:0000313" key="4">
    <source>
        <dbReference type="Proteomes" id="UP001154259"/>
    </source>
</evidence>
<organism evidence="1 3">
    <name type="scientific">Commensalibacter communis</name>
    <dbReference type="NCBI Taxonomy" id="2972786"/>
    <lineage>
        <taxon>Bacteria</taxon>
        <taxon>Pseudomonadati</taxon>
        <taxon>Pseudomonadota</taxon>
        <taxon>Alphaproteobacteria</taxon>
        <taxon>Acetobacterales</taxon>
        <taxon>Acetobacteraceae</taxon>
    </lineage>
</organism>
<dbReference type="EMBL" id="CAMXCM010000021">
    <property type="protein sequence ID" value="CAI3960695.1"/>
    <property type="molecule type" value="Genomic_DNA"/>
</dbReference>
<protein>
    <submittedName>
        <fullName evidence="1">Uncharacterized protein</fullName>
    </submittedName>
</protein>
<dbReference type="Proteomes" id="UP001154259">
    <property type="component" value="Unassembled WGS sequence"/>
</dbReference>
<proteinExistence type="predicted"/>
<name>A0A9W4TQY7_9PROT</name>
<evidence type="ECO:0000313" key="2">
    <source>
        <dbReference type="EMBL" id="CAI3962079.1"/>
    </source>
</evidence>
<dbReference type="EMBL" id="CAMXCS010000023">
    <property type="protein sequence ID" value="CAI3962079.1"/>
    <property type="molecule type" value="Genomic_DNA"/>
</dbReference>
<accession>A0A9W4TQY7</accession>
<keyword evidence="4" id="KW-1185">Reference proteome</keyword>
<dbReference type="RefSeq" id="WP_271790817.1">
    <property type="nucleotide sequence ID" value="NZ_CAMXCM010000021.1"/>
</dbReference>
<gene>
    <name evidence="2" type="ORF">R53529_LOCUS2427</name>
    <name evidence="1" type="ORF">R53530_LOCUS2425</name>
</gene>
<dbReference type="Proteomes" id="UP001154255">
    <property type="component" value="Unassembled WGS sequence"/>
</dbReference>
<comment type="caution">
    <text evidence="1">The sequence shown here is derived from an EMBL/GenBank/DDBJ whole genome shotgun (WGS) entry which is preliminary data.</text>
</comment>
<reference evidence="1" key="1">
    <citation type="submission" date="2022-10" db="EMBL/GenBank/DDBJ databases">
        <authorList>
            <person name="Botero Cardona J."/>
        </authorList>
    </citation>
    <scope>NUCLEOTIDE SEQUENCE</scope>
    <source>
        <strain evidence="1">LMG 31819</strain>
        <strain evidence="2">R-53529</strain>
    </source>
</reference>
<dbReference type="AlphaFoldDB" id="A0A9W4TQY7"/>
<evidence type="ECO:0000313" key="3">
    <source>
        <dbReference type="Proteomes" id="UP001154255"/>
    </source>
</evidence>
<sequence length="114" mass="13250">MTKIENNGQIVKKEVFKVIVCNTKKIIEDEFDILSEYSQEVLCILLTIKKNLRKDCNEEIQISFEELCHYSDEDFISVTLLSLSDVRKSAQQLEAKGYLIRDKDGFLMLAQRDV</sequence>